<dbReference type="Proteomes" id="UP000296352">
    <property type="component" value="Chromosome"/>
</dbReference>
<organism evidence="1 2">
    <name type="scientific">Corynebacterium endometrii</name>
    <dbReference type="NCBI Taxonomy" id="2488819"/>
    <lineage>
        <taxon>Bacteria</taxon>
        <taxon>Bacillati</taxon>
        <taxon>Actinomycetota</taxon>
        <taxon>Actinomycetes</taxon>
        <taxon>Mycobacteriales</taxon>
        <taxon>Corynebacteriaceae</taxon>
        <taxon>Corynebacterium</taxon>
    </lineage>
</organism>
<evidence type="ECO:0000313" key="1">
    <source>
        <dbReference type="EMBL" id="QCB27322.1"/>
    </source>
</evidence>
<evidence type="ECO:0000313" key="2">
    <source>
        <dbReference type="Proteomes" id="UP000296352"/>
    </source>
</evidence>
<accession>A0A4P7QCQ4</accession>
<reference evidence="1 2" key="1">
    <citation type="submission" date="2019-04" db="EMBL/GenBank/DDBJ databases">
        <title>Corynebacterium endometrii sp. nov., isolated from the uterus of a cow with endometritis.</title>
        <authorList>
            <person name="Ballas P."/>
            <person name="Ruckert C."/>
            <person name="Wagener K."/>
            <person name="Drillich M."/>
            <person name="Kaempfer P."/>
            <person name="Busse H.-J."/>
            <person name="Ehling-Schulz M."/>
        </authorList>
    </citation>
    <scope>NUCLEOTIDE SEQUENCE [LARGE SCALE GENOMIC DNA]</scope>
    <source>
        <strain evidence="1 2">LMM-1653</strain>
    </source>
</reference>
<dbReference type="KEGG" id="cee:CENDO_00040"/>
<dbReference type="AlphaFoldDB" id="A0A4P7QCQ4"/>
<dbReference type="EMBL" id="CP039247">
    <property type="protein sequence ID" value="QCB27322.1"/>
    <property type="molecule type" value="Genomic_DNA"/>
</dbReference>
<gene>
    <name evidence="1" type="ORF">CENDO_00040</name>
</gene>
<sequence length="86" mass="9150">MTPEQLLIIAREFCKHHRVRIVRFDALVAGAAAAGAKIDGIPVHAGPSAAARALARTLEVLEPLSGRNKEFAKVCAEIYLSVTDGV</sequence>
<dbReference type="RefSeq" id="WP_136140217.1">
    <property type="nucleotide sequence ID" value="NZ_CP039247.1"/>
</dbReference>
<proteinExistence type="predicted"/>
<keyword evidence="2" id="KW-1185">Reference proteome</keyword>
<evidence type="ECO:0008006" key="3">
    <source>
        <dbReference type="Google" id="ProtNLM"/>
    </source>
</evidence>
<protein>
    <recommendedName>
        <fullName evidence="3">Cell filamentation protein Fic</fullName>
    </recommendedName>
</protein>
<name>A0A4P7QCQ4_9CORY</name>